<evidence type="ECO:0000313" key="6">
    <source>
        <dbReference type="EMBL" id="CAE0367170.1"/>
    </source>
</evidence>
<feature type="signal peptide" evidence="5">
    <location>
        <begin position="1"/>
        <end position="23"/>
    </location>
</feature>
<evidence type="ECO:0000256" key="5">
    <source>
        <dbReference type="SAM" id="SignalP"/>
    </source>
</evidence>
<keyword evidence="5" id="KW-0732">Signal</keyword>
<dbReference type="GO" id="GO:0008236">
    <property type="term" value="F:serine-type peptidase activity"/>
    <property type="evidence" value="ECO:0007669"/>
    <property type="project" value="UniProtKB-KW"/>
</dbReference>
<keyword evidence="2" id="KW-0645">Protease</keyword>
<dbReference type="PANTHER" id="PTHR20842:SF0">
    <property type="entry name" value="ALPHA-ASPARTYL DIPEPTIDASE"/>
    <property type="match status" value="1"/>
</dbReference>
<keyword evidence="3" id="KW-0378">Hydrolase</keyword>
<evidence type="ECO:0000256" key="4">
    <source>
        <dbReference type="ARBA" id="ARBA00022825"/>
    </source>
</evidence>
<dbReference type="Pfam" id="PF03575">
    <property type="entry name" value="Peptidase_S51"/>
    <property type="match status" value="1"/>
</dbReference>
<gene>
    <name evidence="6" type="ORF">ALAG00032_LOCUS7919</name>
</gene>
<reference evidence="6" key="1">
    <citation type="submission" date="2021-01" db="EMBL/GenBank/DDBJ databases">
        <authorList>
            <person name="Corre E."/>
            <person name="Pelletier E."/>
            <person name="Niang G."/>
            <person name="Scheremetjew M."/>
            <person name="Finn R."/>
            <person name="Kale V."/>
            <person name="Holt S."/>
            <person name="Cochrane G."/>
            <person name="Meng A."/>
            <person name="Brown T."/>
            <person name="Cohen L."/>
        </authorList>
    </citation>
    <scope>NUCLEOTIDE SEQUENCE</scope>
    <source>
        <strain evidence="6">CCMP1510</strain>
    </source>
</reference>
<accession>A0A7S3NGZ2</accession>
<comment type="similarity">
    <text evidence="1">Belongs to the peptidase S51 family.</text>
</comment>
<evidence type="ECO:0000256" key="3">
    <source>
        <dbReference type="ARBA" id="ARBA00022801"/>
    </source>
</evidence>
<dbReference type="InterPro" id="IPR029062">
    <property type="entry name" value="Class_I_gatase-like"/>
</dbReference>
<evidence type="ECO:0000256" key="1">
    <source>
        <dbReference type="ARBA" id="ARBA00006534"/>
    </source>
</evidence>
<dbReference type="EMBL" id="HBIJ01011596">
    <property type="protein sequence ID" value="CAE0367170.1"/>
    <property type="molecule type" value="Transcribed_RNA"/>
</dbReference>
<protein>
    <submittedName>
        <fullName evidence="6">Uncharacterized protein</fullName>
    </submittedName>
</protein>
<sequence>MMMICSRLLLGVLLLIMIVQSRSLKQTALKNQHLFLVSSLQDGIIRQKHAQEKLKASVCTLGSKERIRLLYIPTASYAIKRTSTVTKGLQRQRARRDGKAKRDAMCQLLSDFSFSIDAVTLDFWDESLKQATSASAWKCDSAVEALDTAHIILVDGGNTFWLWQNIERFSNRIQRVPIYIGVSAGAIVAGRHISVALWKGWDDPDVIRPPRSWKSVRGLDLAKGASFFPHHNESQWGSLVARERFHHEPLVTLNEDEAFIIQ</sequence>
<feature type="chain" id="PRO_5031193260" evidence="5">
    <location>
        <begin position="24"/>
        <end position="262"/>
    </location>
</feature>
<organism evidence="6">
    <name type="scientific">Aureoumbra lagunensis</name>
    <dbReference type="NCBI Taxonomy" id="44058"/>
    <lineage>
        <taxon>Eukaryota</taxon>
        <taxon>Sar</taxon>
        <taxon>Stramenopiles</taxon>
        <taxon>Ochrophyta</taxon>
        <taxon>Pelagophyceae</taxon>
        <taxon>Pelagomonadales</taxon>
        <taxon>Aureoumbra</taxon>
    </lineage>
</organism>
<dbReference type="AlphaFoldDB" id="A0A7S3NGZ2"/>
<dbReference type="GO" id="GO:0006508">
    <property type="term" value="P:proteolysis"/>
    <property type="evidence" value="ECO:0007669"/>
    <property type="project" value="UniProtKB-KW"/>
</dbReference>
<evidence type="ECO:0000256" key="2">
    <source>
        <dbReference type="ARBA" id="ARBA00022670"/>
    </source>
</evidence>
<keyword evidence="4" id="KW-0720">Serine protease</keyword>
<name>A0A7S3NGZ2_9STRA</name>
<proteinExistence type="inferred from homology"/>
<dbReference type="InterPro" id="IPR005320">
    <property type="entry name" value="Peptidase_S51"/>
</dbReference>
<dbReference type="Gene3D" id="3.40.50.880">
    <property type="match status" value="1"/>
</dbReference>
<dbReference type="PANTHER" id="PTHR20842">
    <property type="entry name" value="PROTEASE S51 ALPHA-ASPARTYL DIPEPTIDASE"/>
    <property type="match status" value="1"/>
</dbReference>